<evidence type="ECO:0000259" key="1">
    <source>
        <dbReference type="Pfam" id="PF04101"/>
    </source>
</evidence>
<organism evidence="2 3">
    <name type="scientific">Duganella sacchari</name>
    <dbReference type="NCBI Taxonomy" id="551987"/>
    <lineage>
        <taxon>Bacteria</taxon>
        <taxon>Pseudomonadati</taxon>
        <taxon>Pseudomonadota</taxon>
        <taxon>Betaproteobacteria</taxon>
        <taxon>Burkholderiales</taxon>
        <taxon>Oxalobacteraceae</taxon>
        <taxon>Telluria group</taxon>
        <taxon>Duganella</taxon>
    </lineage>
</organism>
<dbReference type="RefSeq" id="WP_072782138.1">
    <property type="nucleotide sequence ID" value="NZ_FRCX01000002.1"/>
</dbReference>
<dbReference type="Gene3D" id="3.40.50.2000">
    <property type="entry name" value="Glycogen Phosphorylase B"/>
    <property type="match status" value="2"/>
</dbReference>
<name>A0A1M7L496_9BURK</name>
<dbReference type="PANTHER" id="PTHR21015">
    <property type="entry name" value="UDP-N-ACETYLGLUCOSAMINE--N-ACETYLMURAMYL-(PENTAPEPTIDE) PYROPHOSPHORYL-UNDECAPRENOL N-ACETYLGLUCOSAMINE TRANSFERASE 1"/>
    <property type="match status" value="1"/>
</dbReference>
<dbReference type="Pfam" id="PF04101">
    <property type="entry name" value="Glyco_tran_28_C"/>
    <property type="match status" value="1"/>
</dbReference>
<gene>
    <name evidence="2" type="ORF">SAMN05192549_102326</name>
</gene>
<keyword evidence="2" id="KW-0808">Transferase</keyword>
<sequence length="399" mass="42408">MAHLHLCWELGAGLGHAGRLKMLAQALLEHGHRVSLSVRDLRHTHALLAELEVPILQAPVWLHDTVGLPPPASLAEILFRCGYLEAPALRGMVDGWRAMLALLEPDLVVADYAPTALLAARSMGLRTAAIGTGFSMPPVGRPLPALREAPAERLASSEARMLATANAVLAELGAQPYAHAADVFLGDANLLCTWPELDHYQRDGADWLGPSCVAEGGLAPYWPDGEGRKVFAYLKASHAAHAAVLRALVDEGCRVLAYVPEVAAGGVPPVISERVLYAEAPVSLPQALAQADLCACHAGEGTLAQSLLAGVPLLMLPSHTEQFLGARRVAMSGAGYNAALLAPDGDWRAVLRPLLNEAGYRDAARGFAARHAGFSPQQLNALLVERITLLLDGRHDARR</sequence>
<accession>A0A1M7L496</accession>
<dbReference type="Proteomes" id="UP000184339">
    <property type="component" value="Unassembled WGS sequence"/>
</dbReference>
<evidence type="ECO:0000313" key="3">
    <source>
        <dbReference type="Proteomes" id="UP000184339"/>
    </source>
</evidence>
<feature type="domain" description="Glycosyl transferase family 28 C-terminal" evidence="1">
    <location>
        <begin position="285"/>
        <end position="337"/>
    </location>
</feature>
<evidence type="ECO:0000313" key="2">
    <source>
        <dbReference type="EMBL" id="SHM72608.1"/>
    </source>
</evidence>
<dbReference type="OrthoDB" id="271062at2"/>
<reference evidence="3" key="1">
    <citation type="submission" date="2016-11" db="EMBL/GenBank/DDBJ databases">
        <authorList>
            <person name="Varghese N."/>
            <person name="Submissions S."/>
        </authorList>
    </citation>
    <scope>NUCLEOTIDE SEQUENCE [LARGE SCALE GENOMIC DNA]</scope>
    <source>
        <strain evidence="3">Sac-22</strain>
    </source>
</reference>
<proteinExistence type="predicted"/>
<dbReference type="GO" id="GO:0016758">
    <property type="term" value="F:hexosyltransferase activity"/>
    <property type="evidence" value="ECO:0007669"/>
    <property type="project" value="InterPro"/>
</dbReference>
<protein>
    <submittedName>
        <fullName evidence="2">UDP:flavonoid glycosyltransferase YjiC, YdhE family</fullName>
    </submittedName>
</protein>
<dbReference type="AlphaFoldDB" id="A0A1M7L496"/>
<dbReference type="STRING" id="551987.SAMN05192549_102326"/>
<keyword evidence="3" id="KW-1185">Reference proteome</keyword>
<dbReference type="InterPro" id="IPR007235">
    <property type="entry name" value="Glyco_trans_28_C"/>
</dbReference>
<dbReference type="EMBL" id="FRCX01000002">
    <property type="protein sequence ID" value="SHM72608.1"/>
    <property type="molecule type" value="Genomic_DNA"/>
</dbReference>
<dbReference type="PANTHER" id="PTHR21015:SF22">
    <property type="entry name" value="GLYCOSYLTRANSFERASE"/>
    <property type="match status" value="1"/>
</dbReference>
<dbReference type="SUPFAM" id="SSF53756">
    <property type="entry name" value="UDP-Glycosyltransferase/glycogen phosphorylase"/>
    <property type="match status" value="1"/>
</dbReference>